<dbReference type="GO" id="GO:0071555">
    <property type="term" value="P:cell wall organization"/>
    <property type="evidence" value="ECO:0007669"/>
    <property type="project" value="UniProtKB-KW"/>
</dbReference>
<evidence type="ECO:0000256" key="3">
    <source>
        <dbReference type="ARBA" id="ARBA00022801"/>
    </source>
</evidence>
<dbReference type="SUPFAM" id="SSF55846">
    <property type="entry name" value="N-acetylmuramoyl-L-alanine amidase-like"/>
    <property type="match status" value="1"/>
</dbReference>
<accession>A0AAE4FRM7</accession>
<evidence type="ECO:0000313" key="6">
    <source>
        <dbReference type="EMBL" id="MDS3859641.1"/>
    </source>
</evidence>
<dbReference type="PANTHER" id="PTHR30417">
    <property type="entry name" value="N-ACETYLMURAMOYL-L-ALANINE AMIDASE AMID"/>
    <property type="match status" value="1"/>
</dbReference>
<gene>
    <name evidence="6" type="ORF">RIF25_02355</name>
</gene>
<reference evidence="7" key="1">
    <citation type="submission" date="2023-07" db="EMBL/GenBank/DDBJ databases">
        <authorList>
            <person name="Luz R."/>
            <person name="Cordeiro R."/>
            <person name="Fonseca A."/>
            <person name="Goncalves V."/>
        </authorList>
    </citation>
    <scope>NUCLEOTIDE SEQUENCE [LARGE SCALE GENOMIC DNA]</scope>
    <source>
        <strain evidence="7">BACA0444</strain>
    </source>
</reference>
<evidence type="ECO:0000256" key="4">
    <source>
        <dbReference type="ARBA" id="ARBA00023316"/>
    </source>
</evidence>
<dbReference type="InterPro" id="IPR036505">
    <property type="entry name" value="Amidase/PGRP_sf"/>
</dbReference>
<evidence type="ECO:0000259" key="5">
    <source>
        <dbReference type="SMART" id="SM00644"/>
    </source>
</evidence>
<dbReference type="GO" id="GO:0009253">
    <property type="term" value="P:peptidoglycan catabolic process"/>
    <property type="evidence" value="ECO:0007669"/>
    <property type="project" value="InterPro"/>
</dbReference>
<protein>
    <recommendedName>
        <fullName evidence="2">N-acetylmuramoyl-L-alanine amidase</fullName>
        <ecNumber evidence="2">3.5.1.28</ecNumber>
    </recommendedName>
</protein>
<dbReference type="InterPro" id="IPR051206">
    <property type="entry name" value="NAMLAA_amidase_2"/>
</dbReference>
<dbReference type="AlphaFoldDB" id="A0AAE4FRM7"/>
<dbReference type="EMBL" id="JAVMIP010000001">
    <property type="protein sequence ID" value="MDS3859641.1"/>
    <property type="molecule type" value="Genomic_DNA"/>
</dbReference>
<dbReference type="Proteomes" id="UP001268256">
    <property type="component" value="Unassembled WGS sequence"/>
</dbReference>
<dbReference type="SMART" id="SM00644">
    <property type="entry name" value="Ami_2"/>
    <property type="match status" value="1"/>
</dbReference>
<proteinExistence type="predicted"/>
<evidence type="ECO:0000256" key="1">
    <source>
        <dbReference type="ARBA" id="ARBA00001561"/>
    </source>
</evidence>
<name>A0AAE4FRM7_9CYAN</name>
<dbReference type="GO" id="GO:0008745">
    <property type="term" value="F:N-acetylmuramoyl-L-alanine amidase activity"/>
    <property type="evidence" value="ECO:0007669"/>
    <property type="project" value="UniProtKB-EC"/>
</dbReference>
<keyword evidence="7" id="KW-1185">Reference proteome</keyword>
<feature type="domain" description="N-acetylmuramoyl-L-alanine amidase" evidence="5">
    <location>
        <begin position="107"/>
        <end position="256"/>
    </location>
</feature>
<comment type="caution">
    <text evidence="6">The sequence shown here is derived from an EMBL/GenBank/DDBJ whole genome shotgun (WGS) entry which is preliminary data.</text>
</comment>
<dbReference type="EC" id="3.5.1.28" evidence="2"/>
<dbReference type="GO" id="GO:0009254">
    <property type="term" value="P:peptidoglycan turnover"/>
    <property type="evidence" value="ECO:0007669"/>
    <property type="project" value="TreeGrafter"/>
</dbReference>
<dbReference type="CDD" id="cd06583">
    <property type="entry name" value="PGRP"/>
    <property type="match status" value="1"/>
</dbReference>
<keyword evidence="4" id="KW-0961">Cell wall biogenesis/degradation</keyword>
<sequence>MIKKQMLWSLSFFLAMLAIVVLLQGQRDLAEKVHAQHQAQLQAEITAVMNEYVPAVNTGVIKPGLACPPLQSSPIPRPQDLARQLPKYHPKEIWKKADATNYGPRLTKDIQGRPVNNALLIVLHETVGTIDSALSLFQAYNPRDADQVSYHTMIGLDGTVVYVVPPEARAYGAGNSEFNGESVLSSTKVPSSVNNFAYHISLETPADGMNERDYHSGYTDAQYRSLAWLVARTRVQPDRIVSHKDVDRDGARSDPRSFDQAKFFDLLDNYDVLLTTTCTLTALAN</sequence>
<organism evidence="6 7">
    <name type="scientific">Pseudocalidococcus azoricus BACA0444</name>
    <dbReference type="NCBI Taxonomy" id="2918990"/>
    <lineage>
        <taxon>Bacteria</taxon>
        <taxon>Bacillati</taxon>
        <taxon>Cyanobacteriota</taxon>
        <taxon>Cyanophyceae</taxon>
        <taxon>Acaryochloridales</taxon>
        <taxon>Thermosynechococcaceae</taxon>
        <taxon>Pseudocalidococcus</taxon>
        <taxon>Pseudocalidococcus azoricus</taxon>
    </lineage>
</organism>
<dbReference type="Pfam" id="PF01510">
    <property type="entry name" value="Amidase_2"/>
    <property type="match status" value="1"/>
</dbReference>
<evidence type="ECO:0000256" key="2">
    <source>
        <dbReference type="ARBA" id="ARBA00011901"/>
    </source>
</evidence>
<dbReference type="RefSeq" id="WP_322876942.1">
    <property type="nucleotide sequence ID" value="NZ_JAVMIP010000001.1"/>
</dbReference>
<keyword evidence="3" id="KW-0378">Hydrolase</keyword>
<dbReference type="InterPro" id="IPR002502">
    <property type="entry name" value="Amidase_domain"/>
</dbReference>
<dbReference type="PANTHER" id="PTHR30417:SF1">
    <property type="entry name" value="N-ACETYLMURAMOYL-L-ALANINE AMIDASE AMID"/>
    <property type="match status" value="1"/>
</dbReference>
<evidence type="ECO:0000313" key="7">
    <source>
        <dbReference type="Proteomes" id="UP001268256"/>
    </source>
</evidence>
<comment type="catalytic activity">
    <reaction evidence="1">
        <text>Hydrolyzes the link between N-acetylmuramoyl residues and L-amino acid residues in certain cell-wall glycopeptides.</text>
        <dbReference type="EC" id="3.5.1.28"/>
    </reaction>
</comment>
<dbReference type="Gene3D" id="3.40.80.10">
    <property type="entry name" value="Peptidoglycan recognition protein-like"/>
    <property type="match status" value="1"/>
</dbReference>